<dbReference type="RefSeq" id="WP_009578746.1">
    <property type="nucleotide sequence ID" value="NZ_AMZN01000015.1"/>
</dbReference>
<dbReference type="Proteomes" id="UP000011135">
    <property type="component" value="Unassembled WGS sequence"/>
</dbReference>
<accession>L8JUL6</accession>
<protein>
    <recommendedName>
        <fullName evidence="3">Transmembrane protein</fullName>
    </recommendedName>
</protein>
<keyword evidence="2" id="KW-1185">Reference proteome</keyword>
<gene>
    <name evidence="1" type="ORF">C900_01075</name>
</gene>
<dbReference type="eggNOG" id="COG2205">
    <property type="taxonomic scope" value="Bacteria"/>
</dbReference>
<evidence type="ECO:0000313" key="2">
    <source>
        <dbReference type="Proteomes" id="UP000011135"/>
    </source>
</evidence>
<dbReference type="Pfam" id="PF13689">
    <property type="entry name" value="DUF4154"/>
    <property type="match status" value="1"/>
</dbReference>
<dbReference type="EMBL" id="AMZN01000015">
    <property type="protein sequence ID" value="ELR72696.1"/>
    <property type="molecule type" value="Genomic_DNA"/>
</dbReference>
<sequence length="140" mass="15575">MMIYNFLKYIQWPGEQNSGEFVIGVIGEDAVFKTLTEWYGNKTRGDKNFVIKKFSSAGEVADCQLLYIGKAASSQFDQIQAKVQNTSTLTITDKSGLGEKGSCINFKVVDSRLKFELNQAAMERSKLKISSQLTAMAILI</sequence>
<dbReference type="InterPro" id="IPR025293">
    <property type="entry name" value="YfiR/HmsC-like"/>
</dbReference>
<comment type="caution">
    <text evidence="1">The sequence shown here is derived from an EMBL/GenBank/DDBJ whole genome shotgun (WGS) entry which is preliminary data.</text>
</comment>
<evidence type="ECO:0008006" key="3">
    <source>
        <dbReference type="Google" id="ProtNLM"/>
    </source>
</evidence>
<dbReference type="AlphaFoldDB" id="L8JUL6"/>
<dbReference type="STRING" id="1237149.C900_01075"/>
<proteinExistence type="predicted"/>
<reference evidence="1 2" key="1">
    <citation type="submission" date="2012-12" db="EMBL/GenBank/DDBJ databases">
        <title>Genome assembly of Fulvivirga imtechensis AK7.</title>
        <authorList>
            <person name="Nupur N."/>
            <person name="Khatri I."/>
            <person name="Kumar R."/>
            <person name="Subramanian S."/>
            <person name="Pinnaka A."/>
        </authorList>
    </citation>
    <scope>NUCLEOTIDE SEQUENCE [LARGE SCALE GENOMIC DNA]</scope>
    <source>
        <strain evidence="1 2">AK7</strain>
    </source>
</reference>
<evidence type="ECO:0000313" key="1">
    <source>
        <dbReference type="EMBL" id="ELR72696.1"/>
    </source>
</evidence>
<organism evidence="1 2">
    <name type="scientific">Fulvivirga imtechensis AK7</name>
    <dbReference type="NCBI Taxonomy" id="1237149"/>
    <lineage>
        <taxon>Bacteria</taxon>
        <taxon>Pseudomonadati</taxon>
        <taxon>Bacteroidota</taxon>
        <taxon>Cytophagia</taxon>
        <taxon>Cytophagales</taxon>
        <taxon>Fulvivirgaceae</taxon>
        <taxon>Fulvivirga</taxon>
    </lineage>
</organism>
<name>L8JUL6_9BACT</name>